<reference evidence="3 4" key="1">
    <citation type="submission" date="2017-07" db="EMBL/GenBank/DDBJ databases">
        <title>Genome sequence of Streptomyces pluripotens MUSC 137T.</title>
        <authorList>
            <person name="Ser H.-L."/>
            <person name="Lee L.-H."/>
        </authorList>
    </citation>
    <scope>NUCLEOTIDE SEQUENCE [LARGE SCALE GENOMIC DNA]</scope>
    <source>
        <strain evidence="3 4">MUSC 137</strain>
    </source>
</reference>
<feature type="transmembrane region" description="Helical" evidence="2">
    <location>
        <begin position="239"/>
        <end position="260"/>
    </location>
</feature>
<feature type="transmembrane region" description="Helical" evidence="2">
    <location>
        <begin position="172"/>
        <end position="199"/>
    </location>
</feature>
<feature type="compositionally biased region" description="Basic and acidic residues" evidence="1">
    <location>
        <begin position="392"/>
        <end position="406"/>
    </location>
</feature>
<keyword evidence="2" id="KW-1133">Transmembrane helix</keyword>
<keyword evidence="2" id="KW-0812">Transmembrane</keyword>
<organism evidence="3 4">
    <name type="scientific">Streptomyces pluripotens</name>
    <dbReference type="NCBI Taxonomy" id="1355015"/>
    <lineage>
        <taxon>Bacteria</taxon>
        <taxon>Bacillati</taxon>
        <taxon>Actinomycetota</taxon>
        <taxon>Actinomycetes</taxon>
        <taxon>Kitasatosporales</taxon>
        <taxon>Streptomycetaceae</taxon>
        <taxon>Streptomyces</taxon>
    </lineage>
</organism>
<name>A0A221NY50_9ACTN</name>
<feature type="transmembrane region" description="Helical" evidence="2">
    <location>
        <begin position="133"/>
        <end position="152"/>
    </location>
</feature>
<dbReference type="RefSeq" id="WP_043405850.1">
    <property type="nucleotide sequence ID" value="NZ_CP021080.1"/>
</dbReference>
<evidence type="ECO:0000256" key="1">
    <source>
        <dbReference type="SAM" id="MobiDB-lite"/>
    </source>
</evidence>
<feature type="transmembrane region" description="Helical" evidence="2">
    <location>
        <begin position="280"/>
        <end position="302"/>
    </location>
</feature>
<dbReference type="KEGG" id="splu:LK06_012305"/>
<dbReference type="EMBL" id="CP022433">
    <property type="protein sequence ID" value="ASN24880.1"/>
    <property type="molecule type" value="Genomic_DNA"/>
</dbReference>
<protein>
    <submittedName>
        <fullName evidence="3">Uncharacterized protein</fullName>
    </submittedName>
</protein>
<dbReference type="Proteomes" id="UP000031501">
    <property type="component" value="Chromosome"/>
</dbReference>
<feature type="compositionally biased region" description="Pro residues" evidence="1">
    <location>
        <begin position="457"/>
        <end position="485"/>
    </location>
</feature>
<feature type="region of interest" description="Disordered" evidence="1">
    <location>
        <begin position="450"/>
        <end position="485"/>
    </location>
</feature>
<sequence length="485" mass="52397">MNVNGSNGSERADPREAPIPCPKSLLPLIDQNGHRPAGRTPARPVDAVDSRECALLMRAFAQANTGLAKAQTPLGELGTELLRTFQSAQSAIDAVERLTVGRSAGEARCQVGAVRARHAADGPESLRGSRRPWAWLQWVMLAFSALFDLPFVGEAMTRLLDVAPKGFWGITVYGFCYLAALGVSCLQFALASLLARSLFRQRVRAGRRTQRVRLGPRALWRHWWRLDGPRVETRRPDDLPWAGLTLPVLANVLLIGLLAATAHSRAKESHQVTATFGENGYLMAVFLIVALGLATVATTVLAHNPYAESDSAAKDALSAVEAEVKALVPEARGRLAAHKASWHRLFAAVHQATVDAQRVVDDACALIVEERAETGLAGTLDMPLRDYAWPAEQDRSEDGGGTDRPRPPLRQLDPLDHYRNGLLGRYAPDVLEDLLEDIVGELTIQFELGDMEAPTALLPPPAGEPPTTPPPPPAEEPPSPPAPAG</sequence>
<evidence type="ECO:0000256" key="2">
    <source>
        <dbReference type="SAM" id="Phobius"/>
    </source>
</evidence>
<accession>A0A221NY50</accession>
<dbReference type="OrthoDB" id="4336723at2"/>
<keyword evidence="2" id="KW-0472">Membrane</keyword>
<proteinExistence type="predicted"/>
<evidence type="ECO:0000313" key="4">
    <source>
        <dbReference type="Proteomes" id="UP000031501"/>
    </source>
</evidence>
<dbReference type="AlphaFoldDB" id="A0A221NY50"/>
<dbReference type="STRING" id="1355015.LK06_012305"/>
<keyword evidence="4" id="KW-1185">Reference proteome</keyword>
<evidence type="ECO:0000313" key="3">
    <source>
        <dbReference type="EMBL" id="ASN24880.1"/>
    </source>
</evidence>
<feature type="region of interest" description="Disordered" evidence="1">
    <location>
        <begin position="1"/>
        <end position="45"/>
    </location>
</feature>
<feature type="region of interest" description="Disordered" evidence="1">
    <location>
        <begin position="390"/>
        <end position="415"/>
    </location>
</feature>
<gene>
    <name evidence="3" type="ORF">LK07_13435</name>
</gene>